<dbReference type="PANTHER" id="PTHR30543">
    <property type="entry name" value="CHROMATE REDUCTASE"/>
    <property type="match status" value="1"/>
</dbReference>
<dbReference type="InterPro" id="IPR005025">
    <property type="entry name" value="FMN_Rdtase-like_dom"/>
</dbReference>
<accession>A0ABW7SU40</accession>
<dbReference type="Gene3D" id="3.40.50.360">
    <property type="match status" value="1"/>
</dbReference>
<proteinExistence type="predicted"/>
<dbReference type="SUPFAM" id="SSF52218">
    <property type="entry name" value="Flavoproteins"/>
    <property type="match status" value="1"/>
</dbReference>
<name>A0ABW7SU40_9ACTN</name>
<dbReference type="EMBL" id="JBIRPU010000060">
    <property type="protein sequence ID" value="MFI0797238.1"/>
    <property type="molecule type" value="Genomic_DNA"/>
</dbReference>
<keyword evidence="2" id="KW-0560">Oxidoreductase</keyword>
<sequence>MRILGVSGSLRQESFNTRLLAAVQPLAPAGMEIDLFDGLGELPLYNQDLDTRQGAPAPVARWRNAIREADGLIIVTPEYNSSIPGVVKNAIDWASRPIMNAALHGKSVLTMVATPGRGLGRNALTDLGRVLHDCHAHVISGPWVVLTEAEGKLVDVKDEEHGRLVPTLADPVAVRIATVQLNALAAAVDAGAGEHGVAPLRAYFAAGRAQNA</sequence>
<reference evidence="2 3" key="1">
    <citation type="submission" date="2024-10" db="EMBL/GenBank/DDBJ databases">
        <title>The Natural Products Discovery Center: Release of the First 8490 Sequenced Strains for Exploring Actinobacteria Biosynthetic Diversity.</title>
        <authorList>
            <person name="Kalkreuter E."/>
            <person name="Kautsar S.A."/>
            <person name="Yang D."/>
            <person name="Bader C.D."/>
            <person name="Teijaro C.N."/>
            <person name="Fluegel L."/>
            <person name="Davis C.M."/>
            <person name="Simpson J.R."/>
            <person name="Lauterbach L."/>
            <person name="Steele A.D."/>
            <person name="Gui C."/>
            <person name="Meng S."/>
            <person name="Li G."/>
            <person name="Viehrig K."/>
            <person name="Ye F."/>
            <person name="Su P."/>
            <person name="Kiefer A.F."/>
            <person name="Nichols A."/>
            <person name="Cepeda A.J."/>
            <person name="Yan W."/>
            <person name="Fan B."/>
            <person name="Jiang Y."/>
            <person name="Adhikari A."/>
            <person name="Zheng C.-J."/>
            <person name="Schuster L."/>
            <person name="Cowan T.M."/>
            <person name="Smanski M.J."/>
            <person name="Chevrette M.G."/>
            <person name="De Carvalho L.P.S."/>
            <person name="Shen B."/>
        </authorList>
    </citation>
    <scope>NUCLEOTIDE SEQUENCE [LARGE SCALE GENOMIC DNA]</scope>
    <source>
        <strain evidence="2 3">NPDC021253</strain>
    </source>
</reference>
<gene>
    <name evidence="2" type="ORF">ACH4OY_31870</name>
</gene>
<dbReference type="RefSeq" id="WP_396686051.1">
    <property type="nucleotide sequence ID" value="NZ_JBIRPU010000060.1"/>
</dbReference>
<feature type="domain" description="NADPH-dependent FMN reductase-like" evidence="1">
    <location>
        <begin position="1"/>
        <end position="149"/>
    </location>
</feature>
<dbReference type="GO" id="GO:0016491">
    <property type="term" value="F:oxidoreductase activity"/>
    <property type="evidence" value="ECO:0007669"/>
    <property type="project" value="UniProtKB-KW"/>
</dbReference>
<dbReference type="EC" id="1.-.-.-" evidence="2"/>
<evidence type="ECO:0000313" key="2">
    <source>
        <dbReference type="EMBL" id="MFI0797238.1"/>
    </source>
</evidence>
<evidence type="ECO:0000259" key="1">
    <source>
        <dbReference type="Pfam" id="PF03358"/>
    </source>
</evidence>
<protein>
    <submittedName>
        <fullName evidence="2">NADPH-dependent FMN reductase</fullName>
        <ecNumber evidence="2">1.-.-.-</ecNumber>
    </submittedName>
</protein>
<comment type="caution">
    <text evidence="2">The sequence shown here is derived from an EMBL/GenBank/DDBJ whole genome shotgun (WGS) entry which is preliminary data.</text>
</comment>
<dbReference type="Pfam" id="PF03358">
    <property type="entry name" value="FMN_red"/>
    <property type="match status" value="1"/>
</dbReference>
<dbReference type="InterPro" id="IPR050712">
    <property type="entry name" value="NAD(P)H-dep_reductase"/>
</dbReference>
<keyword evidence="3" id="KW-1185">Reference proteome</keyword>
<organism evidence="2 3">
    <name type="scientific">Micromonospora rubida</name>
    <dbReference type="NCBI Taxonomy" id="2697657"/>
    <lineage>
        <taxon>Bacteria</taxon>
        <taxon>Bacillati</taxon>
        <taxon>Actinomycetota</taxon>
        <taxon>Actinomycetes</taxon>
        <taxon>Micromonosporales</taxon>
        <taxon>Micromonosporaceae</taxon>
        <taxon>Micromonospora</taxon>
    </lineage>
</organism>
<evidence type="ECO:0000313" key="3">
    <source>
        <dbReference type="Proteomes" id="UP001611075"/>
    </source>
</evidence>
<dbReference type="InterPro" id="IPR029039">
    <property type="entry name" value="Flavoprotein-like_sf"/>
</dbReference>
<dbReference type="PANTHER" id="PTHR30543:SF21">
    <property type="entry name" value="NAD(P)H-DEPENDENT FMN REDUCTASE LOT6"/>
    <property type="match status" value="1"/>
</dbReference>
<dbReference type="Proteomes" id="UP001611075">
    <property type="component" value="Unassembled WGS sequence"/>
</dbReference>